<keyword evidence="5" id="KW-0238">DNA-binding</keyword>
<reference evidence="8 9" key="1">
    <citation type="journal article" date="2018" name="New Phytol.">
        <title>Phylogenomics of Endogonaceae and evolution of mycorrhizas within Mucoromycota.</title>
        <authorList>
            <person name="Chang Y."/>
            <person name="Desiro A."/>
            <person name="Na H."/>
            <person name="Sandor L."/>
            <person name="Lipzen A."/>
            <person name="Clum A."/>
            <person name="Barry K."/>
            <person name="Grigoriev I.V."/>
            <person name="Martin F.M."/>
            <person name="Stajich J.E."/>
            <person name="Smith M.E."/>
            <person name="Bonito G."/>
            <person name="Spatafora J.W."/>
        </authorList>
    </citation>
    <scope>NUCLEOTIDE SEQUENCE [LARGE SCALE GENOMIC DNA]</scope>
    <source>
        <strain evidence="8 9">GMNB39</strain>
    </source>
</reference>
<proteinExistence type="predicted"/>
<dbReference type="PANTHER" id="PTHR10322">
    <property type="entry name" value="DNA POLYMERASE CATALYTIC SUBUNIT"/>
    <property type="match status" value="1"/>
</dbReference>
<dbReference type="InterPro" id="IPR023211">
    <property type="entry name" value="DNA_pol_palm_dom_sf"/>
</dbReference>
<gene>
    <name evidence="8" type="ORF">BC936DRAFT_146762</name>
</gene>
<name>A0A433DL97_9FUNG</name>
<evidence type="ECO:0000256" key="2">
    <source>
        <dbReference type="ARBA" id="ARBA00022679"/>
    </source>
</evidence>
<evidence type="ECO:0000313" key="8">
    <source>
        <dbReference type="EMBL" id="RUP51654.1"/>
    </source>
</evidence>
<accession>A0A433DL97</accession>
<evidence type="ECO:0000313" key="9">
    <source>
        <dbReference type="Proteomes" id="UP000268093"/>
    </source>
</evidence>
<dbReference type="Gene3D" id="3.90.1600.10">
    <property type="entry name" value="Palm domain of DNA polymerase"/>
    <property type="match status" value="1"/>
</dbReference>
<dbReference type="Pfam" id="PF00136">
    <property type="entry name" value="DNA_pol_B"/>
    <property type="match status" value="1"/>
</dbReference>
<comment type="catalytic activity">
    <reaction evidence="6">
        <text>DNA(n) + a 2'-deoxyribonucleoside 5'-triphosphate = DNA(n+1) + diphosphate</text>
        <dbReference type="Rhea" id="RHEA:22508"/>
        <dbReference type="Rhea" id="RHEA-COMP:17339"/>
        <dbReference type="Rhea" id="RHEA-COMP:17340"/>
        <dbReference type="ChEBI" id="CHEBI:33019"/>
        <dbReference type="ChEBI" id="CHEBI:61560"/>
        <dbReference type="ChEBI" id="CHEBI:173112"/>
        <dbReference type="EC" id="2.7.7.7"/>
    </reaction>
</comment>
<dbReference type="GO" id="GO:0003887">
    <property type="term" value="F:DNA-directed DNA polymerase activity"/>
    <property type="evidence" value="ECO:0007669"/>
    <property type="project" value="UniProtKB-KW"/>
</dbReference>
<sequence>MPLHEGRHNTTITTDGAICKYDQHGQQIRVMSQFYRKICELNYLIPVPDPVKGIITNGLQYQGAKVLDVTPGYYQVPICMLDYSLLYPTIMIDNNLYYSMIVDTTMIARLQLVKDVDYIIIRGNEADAMTNHHFGCHTTDSYDTPRLQEYGQERAQR</sequence>
<feature type="domain" description="DNA-directed DNA polymerase family B multifunctional" evidence="7">
    <location>
        <begin position="23"/>
        <end position="115"/>
    </location>
</feature>
<dbReference type="EC" id="2.7.7.7" evidence="1"/>
<evidence type="ECO:0000259" key="7">
    <source>
        <dbReference type="Pfam" id="PF00136"/>
    </source>
</evidence>
<dbReference type="GO" id="GO:0045004">
    <property type="term" value="P:DNA replication proofreading"/>
    <property type="evidence" value="ECO:0007669"/>
    <property type="project" value="TreeGrafter"/>
</dbReference>
<dbReference type="GO" id="GO:0043625">
    <property type="term" value="C:delta DNA polymerase complex"/>
    <property type="evidence" value="ECO:0007669"/>
    <property type="project" value="TreeGrafter"/>
</dbReference>
<evidence type="ECO:0000256" key="1">
    <source>
        <dbReference type="ARBA" id="ARBA00012417"/>
    </source>
</evidence>
<keyword evidence="2" id="KW-0808">Transferase</keyword>
<dbReference type="GO" id="GO:0000166">
    <property type="term" value="F:nucleotide binding"/>
    <property type="evidence" value="ECO:0007669"/>
    <property type="project" value="InterPro"/>
</dbReference>
<dbReference type="InterPro" id="IPR050240">
    <property type="entry name" value="DNA_pol_type-B"/>
</dbReference>
<dbReference type="Proteomes" id="UP000268093">
    <property type="component" value="Unassembled WGS sequence"/>
</dbReference>
<dbReference type="GO" id="GO:0006297">
    <property type="term" value="P:nucleotide-excision repair, DNA gap filling"/>
    <property type="evidence" value="ECO:0007669"/>
    <property type="project" value="TreeGrafter"/>
</dbReference>
<dbReference type="InterPro" id="IPR043502">
    <property type="entry name" value="DNA/RNA_pol_sf"/>
</dbReference>
<dbReference type="GO" id="GO:0008296">
    <property type="term" value="F:3'-5'-DNA exonuclease activity"/>
    <property type="evidence" value="ECO:0007669"/>
    <property type="project" value="TreeGrafter"/>
</dbReference>
<keyword evidence="9" id="KW-1185">Reference proteome</keyword>
<dbReference type="AlphaFoldDB" id="A0A433DL97"/>
<evidence type="ECO:0000256" key="6">
    <source>
        <dbReference type="ARBA" id="ARBA00049244"/>
    </source>
</evidence>
<dbReference type="PANTHER" id="PTHR10322:SF23">
    <property type="entry name" value="DNA POLYMERASE DELTA CATALYTIC SUBUNIT"/>
    <property type="match status" value="1"/>
</dbReference>
<evidence type="ECO:0000256" key="5">
    <source>
        <dbReference type="ARBA" id="ARBA00023125"/>
    </source>
</evidence>
<evidence type="ECO:0000256" key="4">
    <source>
        <dbReference type="ARBA" id="ARBA00022932"/>
    </source>
</evidence>
<dbReference type="SUPFAM" id="SSF56672">
    <property type="entry name" value="DNA/RNA polymerases"/>
    <property type="match status" value="1"/>
</dbReference>
<protein>
    <recommendedName>
        <fullName evidence="1">DNA-directed DNA polymerase</fullName>
        <ecNumber evidence="1">2.7.7.7</ecNumber>
    </recommendedName>
</protein>
<dbReference type="GO" id="GO:0003677">
    <property type="term" value="F:DNA binding"/>
    <property type="evidence" value="ECO:0007669"/>
    <property type="project" value="UniProtKB-KW"/>
</dbReference>
<comment type="caution">
    <text evidence="8">The sequence shown here is derived from an EMBL/GenBank/DDBJ whole genome shotgun (WGS) entry which is preliminary data.</text>
</comment>
<organism evidence="8 9">
    <name type="scientific">Jimgerdemannia flammicorona</name>
    <dbReference type="NCBI Taxonomy" id="994334"/>
    <lineage>
        <taxon>Eukaryota</taxon>
        <taxon>Fungi</taxon>
        <taxon>Fungi incertae sedis</taxon>
        <taxon>Mucoromycota</taxon>
        <taxon>Mucoromycotina</taxon>
        <taxon>Endogonomycetes</taxon>
        <taxon>Endogonales</taxon>
        <taxon>Endogonaceae</taxon>
        <taxon>Jimgerdemannia</taxon>
    </lineage>
</organism>
<keyword evidence="4" id="KW-0239">DNA-directed DNA polymerase</keyword>
<keyword evidence="3" id="KW-0548">Nucleotidyltransferase</keyword>
<dbReference type="EMBL" id="RBNI01000559">
    <property type="protein sequence ID" value="RUP51654.1"/>
    <property type="molecule type" value="Genomic_DNA"/>
</dbReference>
<dbReference type="InterPro" id="IPR006134">
    <property type="entry name" value="DNA-dir_DNA_pol_B_multi_dom"/>
</dbReference>
<dbReference type="GO" id="GO:0006287">
    <property type="term" value="P:base-excision repair, gap-filling"/>
    <property type="evidence" value="ECO:0007669"/>
    <property type="project" value="TreeGrafter"/>
</dbReference>
<dbReference type="OrthoDB" id="2414538at2759"/>
<evidence type="ECO:0000256" key="3">
    <source>
        <dbReference type="ARBA" id="ARBA00022695"/>
    </source>
</evidence>